<evidence type="ECO:0000313" key="2">
    <source>
        <dbReference type="EMBL" id="KAJ1200083.1"/>
    </source>
</evidence>
<evidence type="ECO:0000313" key="3">
    <source>
        <dbReference type="Proteomes" id="UP001066276"/>
    </source>
</evidence>
<keyword evidence="3" id="KW-1185">Reference proteome</keyword>
<comment type="caution">
    <text evidence="2">The sequence shown here is derived from an EMBL/GenBank/DDBJ whole genome shotgun (WGS) entry which is preliminary data.</text>
</comment>
<feature type="region of interest" description="Disordered" evidence="1">
    <location>
        <begin position="77"/>
        <end position="194"/>
    </location>
</feature>
<feature type="compositionally biased region" description="Basic and acidic residues" evidence="1">
    <location>
        <begin position="81"/>
        <end position="114"/>
    </location>
</feature>
<name>A0AAV7VFK9_PLEWA</name>
<reference evidence="2" key="1">
    <citation type="journal article" date="2022" name="bioRxiv">
        <title>Sequencing and chromosome-scale assembly of the giantPleurodeles waltlgenome.</title>
        <authorList>
            <person name="Brown T."/>
            <person name="Elewa A."/>
            <person name="Iarovenko S."/>
            <person name="Subramanian E."/>
            <person name="Araus A.J."/>
            <person name="Petzold A."/>
            <person name="Susuki M."/>
            <person name="Suzuki K.-i.T."/>
            <person name="Hayashi T."/>
            <person name="Toyoda A."/>
            <person name="Oliveira C."/>
            <person name="Osipova E."/>
            <person name="Leigh N.D."/>
            <person name="Simon A."/>
            <person name="Yun M.H."/>
        </authorList>
    </citation>
    <scope>NUCLEOTIDE SEQUENCE</scope>
    <source>
        <strain evidence="2">20211129_DDA</strain>
        <tissue evidence="2">Liver</tissue>
    </source>
</reference>
<evidence type="ECO:0000256" key="1">
    <source>
        <dbReference type="SAM" id="MobiDB-lite"/>
    </source>
</evidence>
<dbReference type="Proteomes" id="UP001066276">
    <property type="component" value="Chromosome 2_1"/>
</dbReference>
<gene>
    <name evidence="2" type="ORF">NDU88_003911</name>
</gene>
<organism evidence="2 3">
    <name type="scientific">Pleurodeles waltl</name>
    <name type="common">Iberian ribbed newt</name>
    <dbReference type="NCBI Taxonomy" id="8319"/>
    <lineage>
        <taxon>Eukaryota</taxon>
        <taxon>Metazoa</taxon>
        <taxon>Chordata</taxon>
        <taxon>Craniata</taxon>
        <taxon>Vertebrata</taxon>
        <taxon>Euteleostomi</taxon>
        <taxon>Amphibia</taxon>
        <taxon>Batrachia</taxon>
        <taxon>Caudata</taxon>
        <taxon>Salamandroidea</taxon>
        <taxon>Salamandridae</taxon>
        <taxon>Pleurodelinae</taxon>
        <taxon>Pleurodeles</taxon>
    </lineage>
</organism>
<accession>A0AAV7VFK9</accession>
<protein>
    <submittedName>
        <fullName evidence="2">Uncharacterized protein</fullName>
    </submittedName>
</protein>
<dbReference type="AlphaFoldDB" id="A0AAV7VFK9"/>
<dbReference type="EMBL" id="JANPWB010000003">
    <property type="protein sequence ID" value="KAJ1200083.1"/>
    <property type="molecule type" value="Genomic_DNA"/>
</dbReference>
<sequence>METRMHCNSALRAMGAIRLVGGSIYIQRLLPCDLCHDGDPKSLVHFLSLLGNSGVYQLAVVERLDLERKYPRGTVDGINADPKEVGTVEKRVRENDTEPRGVLNPERDKKERELFSPGGEDVARKESGMNGPELKSGRRRPGGEAPISPEAETAVDVPEERRSGQAGHVLGRTWPSQVRTTDETGHGEAGICFL</sequence>
<proteinExistence type="predicted"/>